<keyword evidence="2" id="KW-1185">Reference proteome</keyword>
<dbReference type="AlphaFoldDB" id="A0A3P7E4E6"/>
<gene>
    <name evidence="1" type="ORF">WBA_LOCUS7612</name>
</gene>
<evidence type="ECO:0000313" key="1">
    <source>
        <dbReference type="EMBL" id="VDM14226.1"/>
    </source>
</evidence>
<dbReference type="OrthoDB" id="5317514at2759"/>
<dbReference type="InterPro" id="IPR028994">
    <property type="entry name" value="Integrin_alpha_N"/>
</dbReference>
<dbReference type="Gene3D" id="2.130.10.130">
    <property type="entry name" value="Integrin alpha, N-terminal"/>
    <property type="match status" value="1"/>
</dbReference>
<organism evidence="1 2">
    <name type="scientific">Wuchereria bancrofti</name>
    <dbReference type="NCBI Taxonomy" id="6293"/>
    <lineage>
        <taxon>Eukaryota</taxon>
        <taxon>Metazoa</taxon>
        <taxon>Ecdysozoa</taxon>
        <taxon>Nematoda</taxon>
        <taxon>Chromadorea</taxon>
        <taxon>Rhabditida</taxon>
        <taxon>Spirurina</taxon>
        <taxon>Spiruromorpha</taxon>
        <taxon>Filarioidea</taxon>
        <taxon>Onchocercidae</taxon>
        <taxon>Wuchereria</taxon>
    </lineage>
</organism>
<dbReference type="Proteomes" id="UP000270924">
    <property type="component" value="Unassembled WGS sequence"/>
</dbReference>
<reference evidence="1 2" key="1">
    <citation type="submission" date="2018-11" db="EMBL/GenBank/DDBJ databases">
        <authorList>
            <consortium name="Pathogen Informatics"/>
        </authorList>
    </citation>
    <scope>NUCLEOTIDE SEQUENCE [LARGE SCALE GENOMIC DNA]</scope>
</reference>
<dbReference type="EMBL" id="UYWW01005565">
    <property type="protein sequence ID" value="VDM14226.1"/>
    <property type="molecule type" value="Genomic_DNA"/>
</dbReference>
<sequence>MVLAFNLDIHAPIYKIGPNDSYFGFAVAEHFKENLPVREFIILYQ</sequence>
<evidence type="ECO:0000313" key="2">
    <source>
        <dbReference type="Proteomes" id="UP000270924"/>
    </source>
</evidence>
<proteinExistence type="predicted"/>
<protein>
    <submittedName>
        <fullName evidence="1">Uncharacterized protein</fullName>
    </submittedName>
</protein>
<accession>A0A3P7E4E6</accession>
<name>A0A3P7E4E6_WUCBA</name>
<dbReference type="InParanoid" id="A0A3P7E4E6"/>